<dbReference type="PANTHER" id="PTHR33779">
    <property type="entry name" value="EXPRESSED PROTEIN"/>
    <property type="match status" value="1"/>
</dbReference>
<feature type="region of interest" description="Disordered" evidence="1">
    <location>
        <begin position="56"/>
        <end position="137"/>
    </location>
</feature>
<dbReference type="Pfam" id="PF25054">
    <property type="entry name" value="PHD_pln"/>
    <property type="match status" value="1"/>
</dbReference>
<dbReference type="InParanoid" id="A0A059CJA5"/>
<protein>
    <recommendedName>
        <fullName evidence="2">PHD-type zinc finger plants domain-containing protein</fullName>
    </recommendedName>
</protein>
<dbReference type="InterPro" id="IPR056874">
    <property type="entry name" value="PHD_dom_pln"/>
</dbReference>
<name>A0A059CJA5_EUCGR</name>
<feature type="domain" description="PHD-type zinc finger plants" evidence="2">
    <location>
        <begin position="9"/>
        <end position="52"/>
    </location>
</feature>
<proteinExistence type="predicted"/>
<dbReference type="EMBL" id="KK198756">
    <property type="protein sequence ID" value="KCW78329.1"/>
    <property type="molecule type" value="Genomic_DNA"/>
</dbReference>
<sequence length="137" mass="15175">MVDIPAVCCMCGDVGFPEKLFRCNQCGNRYQHSYCSNYCSESSEPVEQCDWCQSELKSSSRRRGSSSRKSAAGNDSGITKSEYSGGEKIKQQQQQQQQQHRDDAPAPAEKGAARNPGGVPSPRTATRRYKLLKDVMC</sequence>
<dbReference type="STRING" id="71139.A0A059CJA5"/>
<dbReference type="OrthoDB" id="1935489at2759"/>
<organism evidence="3">
    <name type="scientific">Eucalyptus grandis</name>
    <name type="common">Flooded gum</name>
    <dbReference type="NCBI Taxonomy" id="71139"/>
    <lineage>
        <taxon>Eukaryota</taxon>
        <taxon>Viridiplantae</taxon>
        <taxon>Streptophyta</taxon>
        <taxon>Embryophyta</taxon>
        <taxon>Tracheophyta</taxon>
        <taxon>Spermatophyta</taxon>
        <taxon>Magnoliopsida</taxon>
        <taxon>eudicotyledons</taxon>
        <taxon>Gunneridae</taxon>
        <taxon>Pentapetalae</taxon>
        <taxon>rosids</taxon>
        <taxon>malvids</taxon>
        <taxon>Myrtales</taxon>
        <taxon>Myrtaceae</taxon>
        <taxon>Myrtoideae</taxon>
        <taxon>Eucalypteae</taxon>
        <taxon>Eucalyptus</taxon>
    </lineage>
</organism>
<dbReference type="Gramene" id="KCW78329">
    <property type="protein sequence ID" value="KCW78329"/>
    <property type="gene ID" value="EUGRSUZ_D02503"/>
</dbReference>
<dbReference type="AlphaFoldDB" id="A0A059CJA5"/>
<dbReference type="eggNOG" id="ENOG502S276">
    <property type="taxonomic scope" value="Eukaryota"/>
</dbReference>
<accession>A0A059CJA5</accession>
<evidence type="ECO:0000313" key="3">
    <source>
        <dbReference type="EMBL" id="KCW78329.1"/>
    </source>
</evidence>
<dbReference type="FunCoup" id="A0A059CJA5">
    <property type="interactions" value="216"/>
</dbReference>
<dbReference type="OMA" id="DWCQSDD"/>
<reference evidence="3" key="1">
    <citation type="submission" date="2013-07" db="EMBL/GenBank/DDBJ databases">
        <title>The genome of Eucalyptus grandis.</title>
        <authorList>
            <person name="Schmutz J."/>
            <person name="Hayes R."/>
            <person name="Myburg A."/>
            <person name="Tuskan G."/>
            <person name="Grattapaglia D."/>
            <person name="Rokhsar D.S."/>
        </authorList>
    </citation>
    <scope>NUCLEOTIDE SEQUENCE</scope>
    <source>
        <tissue evidence="3">Leaf extractions</tissue>
    </source>
</reference>
<dbReference type="KEGG" id="egr:104442280"/>
<evidence type="ECO:0000259" key="2">
    <source>
        <dbReference type="Pfam" id="PF25054"/>
    </source>
</evidence>
<gene>
    <name evidence="3" type="ORF">EUGRSUZ_D02503</name>
</gene>
<evidence type="ECO:0000256" key="1">
    <source>
        <dbReference type="SAM" id="MobiDB-lite"/>
    </source>
</evidence>
<dbReference type="PANTHER" id="PTHR33779:SF11">
    <property type="entry name" value="OS04G0551600 PROTEIN"/>
    <property type="match status" value="1"/>
</dbReference>